<keyword evidence="3" id="KW-0028">Amino-acid biosynthesis</keyword>
<sequence length="599" mass="65027">MDSGRWFLVLPDSEQALTIARRVQPFVCESIAHASGRPWLMGCWDGDGIAVGSSDANRMAAIGTFSATEADLSRWAARADEPEPAGALHLIASLDGRVRVRGSMSGTHRVFHALVDGVTVAADRARTLAWLTGAPLDEGRLAVRMAYPQPPHPLEDTAVWRGVEALAGGSVLTVDPTGAAHVRRWWQAPEPELPLEEGAHALREALLEAVELRTRGGGVLGMDLSGGLDSTSLCFLAARTGAQLVTVTLRWAAAGNEDADWADRAAAHLPGCERLVYGPDELPPFFTGVGSLGDGRSEDEPTMSVREDAQQDAIDQELLARGVRLRLGGHGGDHVVQSPASYVHDLLRRSPAEALRNAMGYRARHRWPAAATARMLLDRTPYSRWLTAASDSLTAPPTDWPEPWGTSPRMPPWASGDAVAAVAALLRRTEAEPLDPARGRHARIHQAQTVGRLGRQMTMRELVTDSPFCDDKVIEACLRVRAEATASPWAYKPLLVRAMRGLVPDEVLTRTTKDHSGHEWFSGLKLQRPALAALAEDSLLVRHGLVDADPLRRALLSPQLSTVPAQPLEQTLGHEMWLRDLEAHPTPAYLLKEHHATAH</sequence>
<dbReference type="InterPro" id="IPR001962">
    <property type="entry name" value="Asn_synthase"/>
</dbReference>
<protein>
    <recommendedName>
        <fullName evidence="2">asparagine synthase (glutamine-hydrolyzing)</fullName>
        <ecNumber evidence="2">6.3.5.4</ecNumber>
    </recommendedName>
</protein>
<keyword evidence="3" id="KW-0061">Asparagine biosynthesis</keyword>
<comment type="caution">
    <text evidence="6">The sequence shown here is derived from an EMBL/GenBank/DDBJ whole genome shotgun (WGS) entry which is preliminary data.</text>
</comment>
<dbReference type="Gene3D" id="3.40.50.620">
    <property type="entry name" value="HUPs"/>
    <property type="match status" value="1"/>
</dbReference>
<evidence type="ECO:0000256" key="3">
    <source>
        <dbReference type="ARBA" id="ARBA00022888"/>
    </source>
</evidence>
<dbReference type="InterPro" id="IPR051786">
    <property type="entry name" value="ASN_synthetase/amidase"/>
</dbReference>
<dbReference type="PANTHER" id="PTHR43284:SF1">
    <property type="entry name" value="ASPARAGINE SYNTHETASE"/>
    <property type="match status" value="1"/>
</dbReference>
<evidence type="ECO:0000259" key="5">
    <source>
        <dbReference type="Pfam" id="PF00733"/>
    </source>
</evidence>
<feature type="domain" description="Asparagine synthetase" evidence="5">
    <location>
        <begin position="202"/>
        <end position="579"/>
    </location>
</feature>
<name>A0ABW4F353_9PSEU</name>
<proteinExistence type="predicted"/>
<comment type="catalytic activity">
    <reaction evidence="4">
        <text>L-aspartate + L-glutamine + ATP + H2O = L-asparagine + L-glutamate + AMP + diphosphate + H(+)</text>
        <dbReference type="Rhea" id="RHEA:12228"/>
        <dbReference type="ChEBI" id="CHEBI:15377"/>
        <dbReference type="ChEBI" id="CHEBI:15378"/>
        <dbReference type="ChEBI" id="CHEBI:29985"/>
        <dbReference type="ChEBI" id="CHEBI:29991"/>
        <dbReference type="ChEBI" id="CHEBI:30616"/>
        <dbReference type="ChEBI" id="CHEBI:33019"/>
        <dbReference type="ChEBI" id="CHEBI:58048"/>
        <dbReference type="ChEBI" id="CHEBI:58359"/>
        <dbReference type="ChEBI" id="CHEBI:456215"/>
        <dbReference type="EC" id="6.3.5.4"/>
    </reaction>
</comment>
<dbReference type="EMBL" id="JBHUCO010000037">
    <property type="protein sequence ID" value="MFD1521591.1"/>
    <property type="molecule type" value="Genomic_DNA"/>
</dbReference>
<evidence type="ECO:0000313" key="7">
    <source>
        <dbReference type="Proteomes" id="UP001597114"/>
    </source>
</evidence>
<dbReference type="Proteomes" id="UP001597114">
    <property type="component" value="Unassembled WGS sequence"/>
</dbReference>
<evidence type="ECO:0000256" key="1">
    <source>
        <dbReference type="ARBA" id="ARBA00005187"/>
    </source>
</evidence>
<accession>A0ABW4F353</accession>
<dbReference type="InterPro" id="IPR014729">
    <property type="entry name" value="Rossmann-like_a/b/a_fold"/>
</dbReference>
<organism evidence="6 7">
    <name type="scientific">Pseudonocardia yunnanensis</name>
    <dbReference type="NCBI Taxonomy" id="58107"/>
    <lineage>
        <taxon>Bacteria</taxon>
        <taxon>Bacillati</taxon>
        <taxon>Actinomycetota</taxon>
        <taxon>Actinomycetes</taxon>
        <taxon>Pseudonocardiales</taxon>
        <taxon>Pseudonocardiaceae</taxon>
        <taxon>Pseudonocardia</taxon>
    </lineage>
</organism>
<dbReference type="RefSeq" id="WP_344724069.1">
    <property type="nucleotide sequence ID" value="NZ_BAAAUS010000024.1"/>
</dbReference>
<reference evidence="7" key="1">
    <citation type="journal article" date="2019" name="Int. J. Syst. Evol. Microbiol.">
        <title>The Global Catalogue of Microorganisms (GCM) 10K type strain sequencing project: providing services to taxonomists for standard genome sequencing and annotation.</title>
        <authorList>
            <consortium name="The Broad Institute Genomics Platform"/>
            <consortium name="The Broad Institute Genome Sequencing Center for Infectious Disease"/>
            <person name="Wu L."/>
            <person name="Ma J."/>
        </authorList>
    </citation>
    <scope>NUCLEOTIDE SEQUENCE [LARGE SCALE GENOMIC DNA]</scope>
    <source>
        <strain evidence="7">CCM 7043</strain>
    </source>
</reference>
<keyword evidence="7" id="KW-1185">Reference proteome</keyword>
<dbReference type="EC" id="6.3.5.4" evidence="2"/>
<evidence type="ECO:0000256" key="4">
    <source>
        <dbReference type="ARBA" id="ARBA00048741"/>
    </source>
</evidence>
<comment type="pathway">
    <text evidence="1">Amino-acid biosynthesis; L-asparagine biosynthesis; L-asparagine from L-aspartate (L-Gln route): step 1/1.</text>
</comment>
<dbReference type="PANTHER" id="PTHR43284">
    <property type="entry name" value="ASPARAGINE SYNTHETASE (GLUTAMINE-HYDROLYZING)"/>
    <property type="match status" value="1"/>
</dbReference>
<dbReference type="SUPFAM" id="SSF52402">
    <property type="entry name" value="Adenine nucleotide alpha hydrolases-like"/>
    <property type="match status" value="1"/>
</dbReference>
<evidence type="ECO:0000256" key="2">
    <source>
        <dbReference type="ARBA" id="ARBA00012737"/>
    </source>
</evidence>
<dbReference type="Pfam" id="PF00733">
    <property type="entry name" value="Asn_synthase"/>
    <property type="match status" value="1"/>
</dbReference>
<gene>
    <name evidence="6" type="ORF">ACFSJD_29125</name>
</gene>
<evidence type="ECO:0000313" key="6">
    <source>
        <dbReference type="EMBL" id="MFD1521591.1"/>
    </source>
</evidence>